<dbReference type="EMBL" id="CAJNBJ010000017">
    <property type="protein sequence ID" value="CAE6777879.1"/>
    <property type="molecule type" value="Genomic_DNA"/>
</dbReference>
<keyword evidence="4" id="KW-0012">Acyltransferase</keyword>
<evidence type="ECO:0000256" key="2">
    <source>
        <dbReference type="ARBA" id="ARBA00022649"/>
    </source>
</evidence>
<evidence type="ECO:0000256" key="3">
    <source>
        <dbReference type="ARBA" id="ARBA00022679"/>
    </source>
</evidence>
<dbReference type="SUPFAM" id="SSF55729">
    <property type="entry name" value="Acyl-CoA N-acyltransferases (Nat)"/>
    <property type="match status" value="1"/>
</dbReference>
<dbReference type="Pfam" id="PF13508">
    <property type="entry name" value="Acetyltransf_7"/>
    <property type="match status" value="1"/>
</dbReference>
<gene>
    <name evidence="7" type="ORF">NSPZN2_40608</name>
</gene>
<dbReference type="InterPro" id="IPR016181">
    <property type="entry name" value="Acyl_CoA_acyltransferase"/>
</dbReference>
<sequence>MGVVDDTVVGYYALAVGSVEHAMAPERVKKGLAKHAIPIMLLARLAVDLHWQKQGVGAALLKDATLRTLQAADIAGIRALVVHAKDEKAKQFYEHFDFLPSPSDPLHLFMLLKDLRTLFL</sequence>
<name>A0ABM8RXU2_9BACT</name>
<dbReference type="InterPro" id="IPR000182">
    <property type="entry name" value="GNAT_dom"/>
</dbReference>
<keyword evidence="1" id="KW-0678">Repressor</keyword>
<dbReference type="Gene3D" id="3.40.630.30">
    <property type="match status" value="1"/>
</dbReference>
<comment type="caution">
    <text evidence="7">The sequence shown here is derived from an EMBL/GenBank/DDBJ whole genome shotgun (WGS) entry which is preliminary data.</text>
</comment>
<evidence type="ECO:0000313" key="8">
    <source>
        <dbReference type="Proteomes" id="UP000675880"/>
    </source>
</evidence>
<evidence type="ECO:0000256" key="4">
    <source>
        <dbReference type="ARBA" id="ARBA00023315"/>
    </source>
</evidence>
<comment type="catalytic activity">
    <reaction evidence="5">
        <text>glycyl-tRNA(Gly) + acetyl-CoA = N-acetylglycyl-tRNA(Gly) + CoA + H(+)</text>
        <dbReference type="Rhea" id="RHEA:81867"/>
        <dbReference type="Rhea" id="RHEA-COMP:9683"/>
        <dbReference type="Rhea" id="RHEA-COMP:19766"/>
        <dbReference type="ChEBI" id="CHEBI:15378"/>
        <dbReference type="ChEBI" id="CHEBI:57287"/>
        <dbReference type="ChEBI" id="CHEBI:57288"/>
        <dbReference type="ChEBI" id="CHEBI:78522"/>
        <dbReference type="ChEBI" id="CHEBI:232036"/>
    </reaction>
</comment>
<dbReference type="Proteomes" id="UP000675880">
    <property type="component" value="Unassembled WGS sequence"/>
</dbReference>
<evidence type="ECO:0000256" key="5">
    <source>
        <dbReference type="ARBA" id="ARBA00049880"/>
    </source>
</evidence>
<keyword evidence="2" id="KW-1277">Toxin-antitoxin system</keyword>
<proteinExistence type="predicted"/>
<evidence type="ECO:0000256" key="1">
    <source>
        <dbReference type="ARBA" id="ARBA00022491"/>
    </source>
</evidence>
<dbReference type="PANTHER" id="PTHR36449">
    <property type="entry name" value="ACETYLTRANSFERASE-RELATED"/>
    <property type="match status" value="1"/>
</dbReference>
<evidence type="ECO:0000259" key="6">
    <source>
        <dbReference type="Pfam" id="PF13508"/>
    </source>
</evidence>
<keyword evidence="8" id="KW-1185">Reference proteome</keyword>
<dbReference type="PANTHER" id="PTHR36449:SF1">
    <property type="entry name" value="ACETYLTRANSFERASE"/>
    <property type="match status" value="1"/>
</dbReference>
<organism evidence="7 8">
    <name type="scientific">Nitrospira defluvii</name>
    <dbReference type="NCBI Taxonomy" id="330214"/>
    <lineage>
        <taxon>Bacteria</taxon>
        <taxon>Pseudomonadati</taxon>
        <taxon>Nitrospirota</taxon>
        <taxon>Nitrospiria</taxon>
        <taxon>Nitrospirales</taxon>
        <taxon>Nitrospiraceae</taxon>
        <taxon>Nitrospira</taxon>
    </lineage>
</organism>
<accession>A0ABM8RXU2</accession>
<reference evidence="7 8" key="1">
    <citation type="submission" date="2021-02" db="EMBL/GenBank/DDBJ databases">
        <authorList>
            <person name="Han P."/>
        </authorList>
    </citation>
    <scope>NUCLEOTIDE SEQUENCE [LARGE SCALE GENOMIC DNA]</scope>
    <source>
        <strain evidence="7">Candidatus Nitrospira sp. ZN2</strain>
    </source>
</reference>
<feature type="domain" description="N-acetyltransferase" evidence="6">
    <location>
        <begin position="6"/>
        <end position="98"/>
    </location>
</feature>
<evidence type="ECO:0000313" key="7">
    <source>
        <dbReference type="EMBL" id="CAE6777879.1"/>
    </source>
</evidence>
<keyword evidence="3" id="KW-0808">Transferase</keyword>
<protein>
    <recommendedName>
        <fullName evidence="6">N-acetyltransferase domain-containing protein</fullName>
    </recommendedName>
</protein>